<dbReference type="EMBL" id="NJES01000022">
    <property type="protein sequence ID" value="PHH80219.1"/>
    <property type="molecule type" value="Genomic_DNA"/>
</dbReference>
<accession>A0A2C5XX06</accession>
<gene>
    <name evidence="1" type="ORF">CDD80_2420</name>
</gene>
<keyword evidence="2" id="KW-1185">Reference proteome</keyword>
<organism evidence="1 2">
    <name type="scientific">Ophiocordyceps camponoti-rufipedis</name>
    <dbReference type="NCBI Taxonomy" id="2004952"/>
    <lineage>
        <taxon>Eukaryota</taxon>
        <taxon>Fungi</taxon>
        <taxon>Dikarya</taxon>
        <taxon>Ascomycota</taxon>
        <taxon>Pezizomycotina</taxon>
        <taxon>Sordariomycetes</taxon>
        <taxon>Hypocreomycetidae</taxon>
        <taxon>Hypocreales</taxon>
        <taxon>Ophiocordycipitaceae</taxon>
        <taxon>Ophiocordyceps</taxon>
    </lineage>
</organism>
<name>A0A2C5XX06_9HYPO</name>
<evidence type="ECO:0000313" key="2">
    <source>
        <dbReference type="Proteomes" id="UP000226431"/>
    </source>
</evidence>
<reference evidence="1 2" key="1">
    <citation type="submission" date="2017-06" db="EMBL/GenBank/DDBJ databases">
        <title>Ant-infecting Ophiocordyceps genomes reveal a high diversity of potential behavioral manipulation genes and a possible major role for enterotoxins.</title>
        <authorList>
            <person name="De Bekker C."/>
            <person name="Evans H.C."/>
            <person name="Brachmann A."/>
            <person name="Hughes D.P."/>
        </authorList>
    </citation>
    <scope>NUCLEOTIDE SEQUENCE [LARGE SCALE GENOMIC DNA]</scope>
    <source>
        <strain evidence="1 2">Map16</strain>
    </source>
</reference>
<dbReference type="STRING" id="2004952.A0A2C5XX06"/>
<comment type="caution">
    <text evidence="1">The sequence shown here is derived from an EMBL/GenBank/DDBJ whole genome shotgun (WGS) entry which is preliminary data.</text>
</comment>
<evidence type="ECO:0000313" key="1">
    <source>
        <dbReference type="EMBL" id="PHH80219.1"/>
    </source>
</evidence>
<dbReference type="OrthoDB" id="4917004at2759"/>
<sequence>MDVWQRAAAVSAIVPIVGCGFHFLADADKTGWKPPSDWESVSTALCITGDVLIVSEVGAALGAAIEAILAGVQFLIGYFHVETPAVDAVLQERNRVWNDNWVKSMYRFLYSDPHLYPDKGFRHALQDSLAIETLAMQNMAADAIGLLEAASQQAAASTQSNENRTELQQGANNTLGLVRAHLSSEIIRRERQALLKLVSNTVSGSSLSFEATSKQFNSEFSKLLQPKPLPWWRKLVRWLDPVEAIASAIKGLLTEDAWYKLRDQVMQTPVPVPGHLDVAYVIGQTYDIDLDKSTLSPYDYLKGFNKTKSLGHYDLNDIIIKQSMDVISVLQHRITENPYSFHSSIQDFDSYADLWVLIAMRYGQLYAMGIATNNETAARVRGEPSTPPINAGMDPAKAARLIFEHK</sequence>
<protein>
    <submittedName>
        <fullName evidence="1">Uncharacterized protein</fullName>
    </submittedName>
</protein>
<dbReference type="Proteomes" id="UP000226431">
    <property type="component" value="Unassembled WGS sequence"/>
</dbReference>
<proteinExistence type="predicted"/>
<dbReference type="AlphaFoldDB" id="A0A2C5XX06"/>